<dbReference type="PANTHER" id="PTHR23504">
    <property type="entry name" value="MAJOR FACILITATOR SUPERFAMILY DOMAIN-CONTAINING PROTEIN 10"/>
    <property type="match status" value="1"/>
</dbReference>
<dbReference type="AlphaFoldDB" id="A0A8H3GYT6"/>
<evidence type="ECO:0000256" key="3">
    <source>
        <dbReference type="ARBA" id="ARBA00022692"/>
    </source>
</evidence>
<comment type="subcellular location">
    <subcellularLocation>
        <location evidence="1">Membrane</location>
        <topology evidence="1">Multi-pass membrane protein</topology>
    </subcellularLocation>
</comment>
<keyword evidence="5 7" id="KW-0472">Membrane</keyword>
<dbReference type="GO" id="GO:0016020">
    <property type="term" value="C:membrane"/>
    <property type="evidence" value="ECO:0007669"/>
    <property type="project" value="UniProtKB-SubCell"/>
</dbReference>
<feature type="transmembrane region" description="Helical" evidence="7">
    <location>
        <begin position="221"/>
        <end position="243"/>
    </location>
</feature>
<keyword evidence="2" id="KW-0813">Transport</keyword>
<dbReference type="PROSITE" id="PS50850">
    <property type="entry name" value="MFS"/>
    <property type="match status" value="1"/>
</dbReference>
<evidence type="ECO:0000313" key="10">
    <source>
        <dbReference type="Proteomes" id="UP000663843"/>
    </source>
</evidence>
<name>A0A8H3GYT6_9AGAM</name>
<evidence type="ECO:0000256" key="2">
    <source>
        <dbReference type="ARBA" id="ARBA00022448"/>
    </source>
</evidence>
<dbReference type="InterPro" id="IPR020846">
    <property type="entry name" value="MFS_dom"/>
</dbReference>
<evidence type="ECO:0000256" key="5">
    <source>
        <dbReference type="ARBA" id="ARBA00023136"/>
    </source>
</evidence>
<dbReference type="Proteomes" id="UP000663843">
    <property type="component" value="Unassembled WGS sequence"/>
</dbReference>
<dbReference type="GO" id="GO:0022857">
    <property type="term" value="F:transmembrane transporter activity"/>
    <property type="evidence" value="ECO:0007669"/>
    <property type="project" value="InterPro"/>
</dbReference>
<evidence type="ECO:0000256" key="6">
    <source>
        <dbReference type="SAM" id="MobiDB-lite"/>
    </source>
</evidence>
<comment type="caution">
    <text evidence="9">The sequence shown here is derived from an EMBL/GenBank/DDBJ whole genome shotgun (WGS) entry which is preliminary data.</text>
</comment>
<feature type="region of interest" description="Disordered" evidence="6">
    <location>
        <begin position="254"/>
        <end position="273"/>
    </location>
</feature>
<sequence length="489" mass="52851">MSGEQQPLLGSPHVPCEDGCRTTDTAAGPVQHQNRDDERKLTPLPMKHLSILFSMQLSESIASTVIYPFVAQFVNETGITGGDGSKVGYYAGMIESIFFLTESLFTLQYGRISDRIGRRPVLLFGIFGQALSIFSVGLSKKFWQLVFSRALSGALNGNLGVAKSMVVELTDETNQAQAFAFFPIVWSTGSTLGPFLGGTLSHPAKGFPNLFDTPFWNAYPYFLPCLVAAIYSSCIFIFGALFLKETHATHATHPCAEGSTGNSAAPPSAPQPRRSVSIRSVLTGRARIAIANYAFLAFTDIAYLGLLPIVFAVSIQDGGLGFGPRTIGLVLGLQGIITGLVQVFFFAPLHRRLGSKKLYVTGYSCYCLLILSIPVMHTLAALEMRRTLWAILGLHVILSCPAFMAFSCVMIYVNNSAPSKDSLGTLNGISQTIISIIRAIGPATATSLFSLSVRKNILGGNFVYAILLGMSCVGVYASRWLKEETRAYE</sequence>
<accession>A0A8H3GYT6</accession>
<evidence type="ECO:0000259" key="8">
    <source>
        <dbReference type="PROSITE" id="PS50850"/>
    </source>
</evidence>
<evidence type="ECO:0000256" key="4">
    <source>
        <dbReference type="ARBA" id="ARBA00022989"/>
    </source>
</evidence>
<dbReference type="SUPFAM" id="SSF103473">
    <property type="entry name" value="MFS general substrate transporter"/>
    <property type="match status" value="1"/>
</dbReference>
<organism evidence="9 10">
    <name type="scientific">Rhizoctonia solani</name>
    <dbReference type="NCBI Taxonomy" id="456999"/>
    <lineage>
        <taxon>Eukaryota</taxon>
        <taxon>Fungi</taxon>
        <taxon>Dikarya</taxon>
        <taxon>Basidiomycota</taxon>
        <taxon>Agaricomycotina</taxon>
        <taxon>Agaricomycetes</taxon>
        <taxon>Cantharellales</taxon>
        <taxon>Ceratobasidiaceae</taxon>
        <taxon>Rhizoctonia</taxon>
    </lineage>
</organism>
<feature type="transmembrane region" description="Helical" evidence="7">
    <location>
        <begin position="121"/>
        <end position="139"/>
    </location>
</feature>
<proteinExistence type="predicted"/>
<dbReference type="PANTHER" id="PTHR23504:SF15">
    <property type="entry name" value="MAJOR FACILITATOR SUPERFAMILY (MFS) PROFILE DOMAIN-CONTAINING PROTEIN"/>
    <property type="match status" value="1"/>
</dbReference>
<keyword evidence="3 7" id="KW-0812">Transmembrane</keyword>
<feature type="transmembrane region" description="Helical" evidence="7">
    <location>
        <begin position="293"/>
        <end position="315"/>
    </location>
</feature>
<feature type="domain" description="Major facilitator superfamily (MFS) profile" evidence="8">
    <location>
        <begin position="48"/>
        <end position="486"/>
    </location>
</feature>
<evidence type="ECO:0000256" key="7">
    <source>
        <dbReference type="SAM" id="Phobius"/>
    </source>
</evidence>
<gene>
    <name evidence="9" type="ORF">RDB_LOCUS111326</name>
</gene>
<dbReference type="InterPro" id="IPR001958">
    <property type="entry name" value="Tet-R_TetA/multi-R_MdtG-like"/>
</dbReference>
<dbReference type="InterPro" id="IPR036259">
    <property type="entry name" value="MFS_trans_sf"/>
</dbReference>
<feature type="transmembrane region" description="Helical" evidence="7">
    <location>
        <begin position="327"/>
        <end position="346"/>
    </location>
</feature>
<reference evidence="9" key="1">
    <citation type="submission" date="2021-01" db="EMBL/GenBank/DDBJ databases">
        <authorList>
            <person name="Kaushik A."/>
        </authorList>
    </citation>
    <scope>NUCLEOTIDE SEQUENCE</scope>
    <source>
        <strain evidence="9">AG2-2IIIB</strain>
    </source>
</reference>
<feature type="transmembrane region" description="Helical" evidence="7">
    <location>
        <begin position="433"/>
        <end position="451"/>
    </location>
</feature>
<dbReference type="EMBL" id="CAJMWT010003603">
    <property type="protein sequence ID" value="CAE6475066.1"/>
    <property type="molecule type" value="Genomic_DNA"/>
</dbReference>
<keyword evidence="4 7" id="KW-1133">Transmembrane helix</keyword>
<evidence type="ECO:0000313" key="9">
    <source>
        <dbReference type="EMBL" id="CAE6475066.1"/>
    </source>
</evidence>
<dbReference type="PRINTS" id="PR01035">
    <property type="entry name" value="TCRTETA"/>
</dbReference>
<feature type="compositionally biased region" description="Low complexity" evidence="6">
    <location>
        <begin position="263"/>
        <end position="273"/>
    </location>
</feature>
<feature type="region of interest" description="Disordered" evidence="6">
    <location>
        <begin position="1"/>
        <end position="39"/>
    </location>
</feature>
<dbReference type="CDD" id="cd17330">
    <property type="entry name" value="MFS_SLC46_TetA_like"/>
    <property type="match status" value="1"/>
</dbReference>
<dbReference type="Gene3D" id="1.20.1250.20">
    <property type="entry name" value="MFS general substrate transporter like domains"/>
    <property type="match status" value="1"/>
</dbReference>
<feature type="transmembrane region" description="Helical" evidence="7">
    <location>
        <begin position="457"/>
        <end position="477"/>
    </location>
</feature>
<feature type="transmembrane region" description="Helical" evidence="7">
    <location>
        <begin position="388"/>
        <end position="413"/>
    </location>
</feature>
<protein>
    <recommendedName>
        <fullName evidence="8">Major facilitator superfamily (MFS) profile domain-containing protein</fullName>
    </recommendedName>
</protein>
<evidence type="ECO:0000256" key="1">
    <source>
        <dbReference type="ARBA" id="ARBA00004141"/>
    </source>
</evidence>
<feature type="transmembrane region" description="Helical" evidence="7">
    <location>
        <begin position="358"/>
        <end position="382"/>
    </location>
</feature>
<dbReference type="InterPro" id="IPR011701">
    <property type="entry name" value="MFS"/>
</dbReference>
<dbReference type="Pfam" id="PF07690">
    <property type="entry name" value="MFS_1"/>
    <property type="match status" value="1"/>
</dbReference>